<dbReference type="OrthoDB" id="9122127at2"/>
<dbReference type="Pfam" id="PF21205">
    <property type="entry name" value="Rep3_C"/>
    <property type="match status" value="1"/>
</dbReference>
<evidence type="ECO:0000259" key="2">
    <source>
        <dbReference type="Pfam" id="PF01051"/>
    </source>
</evidence>
<comment type="similarity">
    <text evidence="1">Belongs to the initiator RepB protein family.</text>
</comment>
<dbReference type="GO" id="GO:0003887">
    <property type="term" value="F:DNA-directed DNA polymerase activity"/>
    <property type="evidence" value="ECO:0007669"/>
    <property type="project" value="InterPro"/>
</dbReference>
<feature type="domain" description="Initiator Rep protein WH1" evidence="2">
    <location>
        <begin position="5"/>
        <end position="147"/>
    </location>
</feature>
<dbReference type="EMBL" id="JRMB01000005">
    <property type="protein sequence ID" value="KGF62113.1"/>
    <property type="molecule type" value="Genomic_DNA"/>
</dbReference>
<proteinExistence type="inferred from homology"/>
<dbReference type="Proteomes" id="UP000029719">
    <property type="component" value="Unassembled WGS sequence"/>
</dbReference>
<name>A0A9X0JGV7_9PSED</name>
<dbReference type="SUPFAM" id="SSF46785">
    <property type="entry name" value="Winged helix' DNA-binding domain"/>
    <property type="match status" value="2"/>
</dbReference>
<dbReference type="InterPro" id="IPR000525">
    <property type="entry name" value="Initiator_Rep_WH1"/>
</dbReference>
<accession>A0A9X0JGV7</accession>
<dbReference type="Gene3D" id="1.10.10.10">
    <property type="entry name" value="Winged helix-like DNA-binding domain superfamily/Winged helix DNA-binding domain"/>
    <property type="match status" value="2"/>
</dbReference>
<dbReference type="InterPro" id="IPR036388">
    <property type="entry name" value="WH-like_DNA-bd_sf"/>
</dbReference>
<evidence type="ECO:0000313" key="4">
    <source>
        <dbReference type="Proteomes" id="UP000029719"/>
    </source>
</evidence>
<protein>
    <submittedName>
        <fullName evidence="3">Replication initiator protein</fullName>
    </submittedName>
</protein>
<reference evidence="3 4" key="1">
    <citation type="submission" date="2014-09" db="EMBL/GenBank/DDBJ databases">
        <title>Genome sequence of Pseudomonas lutea strain DSM 17257T.</title>
        <authorList>
            <person name="Kwak Y."/>
            <person name="Shin J.-H."/>
        </authorList>
    </citation>
    <scope>NUCLEOTIDE SEQUENCE [LARGE SCALE GENOMIC DNA]</scope>
    <source>
        <strain evidence="3 4">DSM 17257</strain>
    </source>
</reference>
<evidence type="ECO:0000313" key="3">
    <source>
        <dbReference type="EMBL" id="KGF62113.1"/>
    </source>
</evidence>
<gene>
    <name evidence="3" type="ORF">LT42_25490</name>
</gene>
<sequence length="229" mass="26441">MEKFKVSQSNSLIEASYTLTLNEKRLILCAASMIDSRNEHPEGPAGFLVVRAEEFSNLFGIETRHAYGILAEAVDKLWTREIKSVDSGDMRWIYHRKYLEGQGCVQIGFSPTVLPQMTMLNREFTSYQLKHIGNLGSFYSIRMYELAAQMVNLRHGRRYIDLQRLRQILDLGEKYANNKDLRKWVLDPAINDINAHTNLRMKLLPIREGRKIAGFDCVVVRDDQMSLVI</sequence>
<evidence type="ECO:0000256" key="1">
    <source>
        <dbReference type="ARBA" id="ARBA00038283"/>
    </source>
</evidence>
<organism evidence="3 4">
    <name type="scientific">Pseudomonas lutea</name>
    <dbReference type="NCBI Taxonomy" id="243924"/>
    <lineage>
        <taxon>Bacteria</taxon>
        <taxon>Pseudomonadati</taxon>
        <taxon>Pseudomonadota</taxon>
        <taxon>Gammaproteobacteria</taxon>
        <taxon>Pseudomonadales</taxon>
        <taxon>Pseudomonadaceae</taxon>
        <taxon>Pseudomonas</taxon>
    </lineage>
</organism>
<dbReference type="AlphaFoldDB" id="A0A9X0JGV7"/>
<dbReference type="GO" id="GO:0006270">
    <property type="term" value="P:DNA replication initiation"/>
    <property type="evidence" value="ECO:0007669"/>
    <property type="project" value="InterPro"/>
</dbReference>
<dbReference type="InterPro" id="IPR036390">
    <property type="entry name" value="WH_DNA-bd_sf"/>
</dbReference>
<dbReference type="Pfam" id="PF01051">
    <property type="entry name" value="Rep3_N"/>
    <property type="match status" value="1"/>
</dbReference>
<comment type="caution">
    <text evidence="3">The sequence shown here is derived from an EMBL/GenBank/DDBJ whole genome shotgun (WGS) entry which is preliminary data.</text>
</comment>